<organism evidence="2 3">
    <name type="scientific">Caenorhabditis auriculariae</name>
    <dbReference type="NCBI Taxonomy" id="2777116"/>
    <lineage>
        <taxon>Eukaryota</taxon>
        <taxon>Metazoa</taxon>
        <taxon>Ecdysozoa</taxon>
        <taxon>Nematoda</taxon>
        <taxon>Chromadorea</taxon>
        <taxon>Rhabditida</taxon>
        <taxon>Rhabditina</taxon>
        <taxon>Rhabditomorpha</taxon>
        <taxon>Rhabditoidea</taxon>
        <taxon>Rhabditidae</taxon>
        <taxon>Peloderinae</taxon>
        <taxon>Caenorhabditis</taxon>
    </lineage>
</organism>
<name>A0A8S1GWI0_9PELO</name>
<comment type="caution">
    <text evidence="2">The sequence shown here is derived from an EMBL/GenBank/DDBJ whole genome shotgun (WGS) entry which is preliminary data.</text>
</comment>
<evidence type="ECO:0000313" key="3">
    <source>
        <dbReference type="Proteomes" id="UP000835052"/>
    </source>
</evidence>
<sequence length="333" mass="37333">MGDFAAEPSSAAIPGSSRLLEKWRCRQTGGSRTVCTDCHFSCKMFTDSTRRNHPTTLTVVRRVISFTTYKENQKTAVSDFARQRYLVFVRLFSSAELKTSAAEKSAPHSHFFFKPPSPSSATSLPPLFLGGISARFKRPAQPFEALGLHPPPNVGKAAFPLLFFPFGKSLIWRKPLHPRLRVLPNRVNRTPQFMPPPESPPETIVPQDFSKPVKLLTAKTLERTDYLCDLHDVPPLRGDGEAMSSHMAANGTPVTQFITLLSTDIKVYRSRTHCSRQVNFLQVTEPASPNKKRAAVDNYESPPRRRQDKRGPGSGPEDSNRHHHSFDLTPLLY</sequence>
<accession>A0A8S1GWI0</accession>
<reference evidence="2" key="1">
    <citation type="submission" date="2020-10" db="EMBL/GenBank/DDBJ databases">
        <authorList>
            <person name="Kikuchi T."/>
        </authorList>
    </citation>
    <scope>NUCLEOTIDE SEQUENCE</scope>
    <source>
        <strain evidence="2">NKZ352</strain>
    </source>
</reference>
<evidence type="ECO:0000256" key="1">
    <source>
        <dbReference type="SAM" id="MobiDB-lite"/>
    </source>
</evidence>
<protein>
    <submittedName>
        <fullName evidence="2">Uncharacterized protein</fullName>
    </submittedName>
</protein>
<dbReference type="AlphaFoldDB" id="A0A8S1GWI0"/>
<keyword evidence="3" id="KW-1185">Reference proteome</keyword>
<evidence type="ECO:0000313" key="2">
    <source>
        <dbReference type="EMBL" id="CAD6187153.1"/>
    </source>
</evidence>
<dbReference type="EMBL" id="CAJGYM010000006">
    <property type="protein sequence ID" value="CAD6187153.1"/>
    <property type="molecule type" value="Genomic_DNA"/>
</dbReference>
<feature type="compositionally biased region" description="Basic and acidic residues" evidence="1">
    <location>
        <begin position="302"/>
        <end position="311"/>
    </location>
</feature>
<gene>
    <name evidence="2" type="ORF">CAUJ_LOCUS3072</name>
</gene>
<proteinExistence type="predicted"/>
<feature type="region of interest" description="Disordered" evidence="1">
    <location>
        <begin position="285"/>
        <end position="333"/>
    </location>
</feature>
<dbReference type="Proteomes" id="UP000835052">
    <property type="component" value="Unassembled WGS sequence"/>
</dbReference>